<dbReference type="Proteomes" id="UP001597512">
    <property type="component" value="Unassembled WGS sequence"/>
</dbReference>
<comment type="caution">
    <text evidence="3">The sequence shown here is derived from an EMBL/GenBank/DDBJ whole genome shotgun (WGS) entry which is preliminary data.</text>
</comment>
<feature type="region of interest" description="Disordered" evidence="1">
    <location>
        <begin position="21"/>
        <end position="84"/>
    </location>
</feature>
<accession>A0ABW6AIE0</accession>
<evidence type="ECO:0000313" key="3">
    <source>
        <dbReference type="EMBL" id="MFD2935266.1"/>
    </source>
</evidence>
<keyword evidence="2" id="KW-0732">Signal</keyword>
<feature type="signal peptide" evidence="2">
    <location>
        <begin position="1"/>
        <end position="19"/>
    </location>
</feature>
<name>A0ABW6AIE0_9BACT</name>
<evidence type="ECO:0008006" key="5">
    <source>
        <dbReference type="Google" id="ProtNLM"/>
    </source>
</evidence>
<organism evidence="3 4">
    <name type="scientific">Spirosoma flavum</name>
    <dbReference type="NCBI Taxonomy" id="2048557"/>
    <lineage>
        <taxon>Bacteria</taxon>
        <taxon>Pseudomonadati</taxon>
        <taxon>Bacteroidota</taxon>
        <taxon>Cytophagia</taxon>
        <taxon>Cytophagales</taxon>
        <taxon>Cytophagaceae</taxon>
        <taxon>Spirosoma</taxon>
    </lineage>
</organism>
<dbReference type="EMBL" id="JBHUOM010000012">
    <property type="protein sequence ID" value="MFD2935266.1"/>
    <property type="molecule type" value="Genomic_DNA"/>
</dbReference>
<reference evidence="4" key="1">
    <citation type="journal article" date="2019" name="Int. J. Syst. Evol. Microbiol.">
        <title>The Global Catalogue of Microorganisms (GCM) 10K type strain sequencing project: providing services to taxonomists for standard genome sequencing and annotation.</title>
        <authorList>
            <consortium name="The Broad Institute Genomics Platform"/>
            <consortium name="The Broad Institute Genome Sequencing Center for Infectious Disease"/>
            <person name="Wu L."/>
            <person name="Ma J."/>
        </authorList>
    </citation>
    <scope>NUCLEOTIDE SEQUENCE [LARGE SCALE GENOMIC DNA]</scope>
    <source>
        <strain evidence="4">KCTC 52490</strain>
    </source>
</reference>
<sequence length="516" mass="57382">MKKFLFILSLSMLAGMASAQHHEGMKMPGQNSPSKEKSASKPKADTTKPMDHSMHGMDMSKPKGESTTPAKAHPSNQSGMKMDGARGDMKMLNYGMTMDTSMPGMTHSLSRNLPMNRNGSGTSWHPDNTPMYAYMSQPTPKGWNYMVHYAIYLRYTSQNSNNPTGRGRGQQLGAPNWFMGMAQRKVGQHGLFQVRAMLSLDPLTVGNGGYPLLFQTGETYKGKPLIDRQHPHDLVSELSVSYSHAFSKDIDLFGYVGYPGEPALGPPAFMHRISSFNNPDAPLSHHWQDATHILFGVATAGFRYKWAKLEASTFKGREPDENRYNFDKPKFDSYSYRLSVNPSPSLALQFSQGFLNSPEEAHPEENITRTTASILHSKGLGPSRYVTSAFVWGRNSHHGSGESSYLAESSLQMDKVAFYGRYENVRKSAEELGLSFFDGVPGDGTFSINNLTLGMNYRIVQQHNSDLVVGTQLTASKPDRFLQVLYGNMPISGEIYLRLTPSLMTMRNMNHSGHNQ</sequence>
<protein>
    <recommendedName>
        <fullName evidence="5">Porin</fullName>
    </recommendedName>
</protein>
<feature type="compositionally biased region" description="Basic and acidic residues" evidence="1">
    <location>
        <begin position="34"/>
        <end position="64"/>
    </location>
</feature>
<evidence type="ECO:0000256" key="1">
    <source>
        <dbReference type="SAM" id="MobiDB-lite"/>
    </source>
</evidence>
<evidence type="ECO:0000256" key="2">
    <source>
        <dbReference type="SAM" id="SignalP"/>
    </source>
</evidence>
<feature type="compositionally biased region" description="Polar residues" evidence="1">
    <location>
        <begin position="65"/>
        <end position="79"/>
    </location>
</feature>
<proteinExistence type="predicted"/>
<keyword evidence="4" id="KW-1185">Reference proteome</keyword>
<dbReference type="RefSeq" id="WP_381503098.1">
    <property type="nucleotide sequence ID" value="NZ_JBHUOM010000012.1"/>
</dbReference>
<gene>
    <name evidence="3" type="ORF">ACFS25_15865</name>
</gene>
<evidence type="ECO:0000313" key="4">
    <source>
        <dbReference type="Proteomes" id="UP001597512"/>
    </source>
</evidence>
<feature type="chain" id="PRO_5045655460" description="Porin" evidence="2">
    <location>
        <begin position="20"/>
        <end position="516"/>
    </location>
</feature>